<keyword evidence="3" id="KW-1185">Reference proteome</keyword>
<evidence type="ECO:0000256" key="1">
    <source>
        <dbReference type="SAM" id="SignalP"/>
    </source>
</evidence>
<dbReference type="OrthoDB" id="680837at2"/>
<organism evidence="2 3">
    <name type="scientific">Flavihumibacter solisilvae</name>
    <dbReference type="NCBI Taxonomy" id="1349421"/>
    <lineage>
        <taxon>Bacteria</taxon>
        <taxon>Pseudomonadati</taxon>
        <taxon>Bacteroidota</taxon>
        <taxon>Chitinophagia</taxon>
        <taxon>Chitinophagales</taxon>
        <taxon>Chitinophagaceae</taxon>
        <taxon>Flavihumibacter</taxon>
    </lineage>
</organism>
<dbReference type="EMBL" id="JSVC01000023">
    <property type="protein sequence ID" value="KIC93091.1"/>
    <property type="molecule type" value="Genomic_DNA"/>
</dbReference>
<comment type="caution">
    <text evidence="2">The sequence shown here is derived from an EMBL/GenBank/DDBJ whole genome shotgun (WGS) entry which is preliminary data.</text>
</comment>
<dbReference type="Proteomes" id="UP000031408">
    <property type="component" value="Unassembled WGS sequence"/>
</dbReference>
<feature type="signal peptide" evidence="1">
    <location>
        <begin position="1"/>
        <end position="18"/>
    </location>
</feature>
<evidence type="ECO:0000313" key="2">
    <source>
        <dbReference type="EMBL" id="KIC93091.1"/>
    </source>
</evidence>
<proteinExistence type="predicted"/>
<evidence type="ECO:0000313" key="3">
    <source>
        <dbReference type="Proteomes" id="UP000031408"/>
    </source>
</evidence>
<dbReference type="AlphaFoldDB" id="A0A0C1L0K7"/>
<dbReference type="RefSeq" id="WP_039142846.1">
    <property type="nucleotide sequence ID" value="NZ_JSVC01000023.1"/>
</dbReference>
<protein>
    <submittedName>
        <fullName evidence="2">Uncharacterized protein</fullName>
    </submittedName>
</protein>
<accession>A0A0C1L0K7</accession>
<sequence>MKKVFVFLAFSAITSALHSQVYHTNINGSKLVEAYDREGRGLIWKGNDIIGSPFVSESWGNGTITFADGQVAEISELNFDMYINKPLFRKLNEEQVFMDPVKEIRFAGKLNGHDRAFHLRNGYGPAGNSSEKTYYEVLMEGPNFHLLKYSRKSVFEEMVNIGKTAKSFKVEEDLMLYHVTANTIIKVPKSKKDFQAETVNFSSRITTYLESHKNFSPKKESDMMELVAALNK</sequence>
<dbReference type="STRING" id="1349421.OI18_19345"/>
<gene>
    <name evidence="2" type="ORF">OI18_19345</name>
</gene>
<feature type="chain" id="PRO_5002152876" evidence="1">
    <location>
        <begin position="19"/>
        <end position="232"/>
    </location>
</feature>
<reference evidence="2 3" key="1">
    <citation type="submission" date="2014-11" db="EMBL/GenBank/DDBJ databases">
        <title>Genome sequence of Flavihumibacter solisilvae 3-3.</title>
        <authorList>
            <person name="Zhou G."/>
            <person name="Li M."/>
            <person name="Wang G."/>
        </authorList>
    </citation>
    <scope>NUCLEOTIDE SEQUENCE [LARGE SCALE GENOMIC DNA]</scope>
    <source>
        <strain evidence="2 3">3-3</strain>
    </source>
</reference>
<keyword evidence="1" id="KW-0732">Signal</keyword>
<name>A0A0C1L0K7_9BACT</name>